<dbReference type="GO" id="GO:0070182">
    <property type="term" value="F:DNA polymerase binding"/>
    <property type="evidence" value="ECO:0007669"/>
    <property type="project" value="TreeGrafter"/>
</dbReference>
<keyword evidence="4" id="KW-0539">Nucleus</keyword>
<organism evidence="6 7">
    <name type="scientific">Macrostomum lignano</name>
    <dbReference type="NCBI Taxonomy" id="282301"/>
    <lineage>
        <taxon>Eukaryota</taxon>
        <taxon>Metazoa</taxon>
        <taxon>Spiralia</taxon>
        <taxon>Lophotrochozoa</taxon>
        <taxon>Platyhelminthes</taxon>
        <taxon>Rhabditophora</taxon>
        <taxon>Macrostomorpha</taxon>
        <taxon>Macrostomida</taxon>
        <taxon>Macrostomidae</taxon>
        <taxon>Macrostomum</taxon>
    </lineage>
</organism>
<dbReference type="GO" id="GO:0036297">
    <property type="term" value="P:interstrand cross-link repair"/>
    <property type="evidence" value="ECO:0007669"/>
    <property type="project" value="TreeGrafter"/>
</dbReference>
<protein>
    <submittedName>
        <fullName evidence="7">DUF3453 domain-containing protein</fullName>
    </submittedName>
</protein>
<dbReference type="GO" id="GO:1990918">
    <property type="term" value="P:double-strand break repair involved in meiotic recombination"/>
    <property type="evidence" value="ECO:0007669"/>
    <property type="project" value="TreeGrafter"/>
</dbReference>
<dbReference type="PANTHER" id="PTHR32086">
    <property type="entry name" value="FANCONI ANEMIA GROUP D2 PROTEIN"/>
    <property type="match status" value="1"/>
</dbReference>
<keyword evidence="3" id="KW-0832">Ubl conjugation</keyword>
<dbReference type="GO" id="GO:0005634">
    <property type="term" value="C:nucleus"/>
    <property type="evidence" value="ECO:0007669"/>
    <property type="project" value="UniProtKB-SubCell"/>
</dbReference>
<dbReference type="GO" id="GO:0031573">
    <property type="term" value="P:mitotic intra-S DNA damage checkpoint signaling"/>
    <property type="evidence" value="ECO:0007669"/>
    <property type="project" value="TreeGrafter"/>
</dbReference>
<sequence length="565" mass="61129">ENADEIINNSAGDDEAEGATAEDLALRLVLCRLLTISLGRRRPTRAIWDRLVRESSGLNPAAEDAEDSGNLIVQLGANRHSVAQRIEANLTKRGSAAAQALLDDVQTATESERNLYAMLTPAELLSCGSSNSAAGPADVVSDFGLPVSLMRCLLEVPPLQAGLAEMLAELLVAIDKSDYPVCLQAASRIEAILFDIIEASSLDAKRDTIALLPELFTQATDSLCEKLRSLLVSATELDDTSGSHGNASSTPLTPALFDSNRNWANFRLAMQLLASVRSCLSIPVLLRFLLDNPPSEPDAVIEFLMEIRSRLDMFAVPVLEQQKQQTQVQQHATAGRHGRSWASLNISGIQPMAPNAASSAANLAASAAATETAESLVCELVQRKLAAKSGGGGSSRNSRRRRQAVLRLCRSLIRNRACRPGAAPTFAVITRVLARRMAEQLVDLLDRWAELGSGSQLRHVWLPVSALAAEPGRLPAEPSWLRARSPRCKCLVDVATLGQLSWPVSPLCSVRRWTCCQLGPGQARLLYSALARLAYRGCGGGRQALQDDLCILVRKQLWHSRPMYQ</sequence>
<comment type="subcellular location">
    <subcellularLocation>
        <location evidence="1">Nucleus</location>
    </subcellularLocation>
</comment>
<evidence type="ECO:0000313" key="7">
    <source>
        <dbReference type="WBParaSite" id="maker-unitig_31690-snap-gene-0.2-mRNA-1"/>
    </source>
</evidence>
<dbReference type="AlphaFoldDB" id="A0A1I8FG43"/>
<dbReference type="PANTHER" id="PTHR32086:SF0">
    <property type="entry name" value="FANCONI ANEMIA GROUP D2 PROTEIN"/>
    <property type="match status" value="1"/>
</dbReference>
<reference evidence="7" key="1">
    <citation type="submission" date="2016-11" db="UniProtKB">
        <authorList>
            <consortium name="WormBaseParasite"/>
        </authorList>
    </citation>
    <scope>IDENTIFICATION</scope>
</reference>
<accession>A0A1I8FG43</accession>
<dbReference type="WBParaSite" id="maker-unitig_31690-snap-gene-0.2-mRNA-1">
    <property type="protein sequence ID" value="maker-unitig_31690-snap-gene-0.2-mRNA-1"/>
    <property type="gene ID" value="maker-unitig_31690-snap-gene-0.2"/>
</dbReference>
<dbReference type="InterPro" id="IPR029448">
    <property type="entry name" value="FANCD2"/>
</dbReference>
<proteinExistence type="inferred from homology"/>
<evidence type="ECO:0000313" key="6">
    <source>
        <dbReference type="Proteomes" id="UP000095280"/>
    </source>
</evidence>
<dbReference type="GO" id="GO:0000793">
    <property type="term" value="C:condensed chromosome"/>
    <property type="evidence" value="ECO:0007669"/>
    <property type="project" value="TreeGrafter"/>
</dbReference>
<evidence type="ECO:0000256" key="2">
    <source>
        <dbReference type="ARBA" id="ARBA00022499"/>
    </source>
</evidence>
<evidence type="ECO:0000256" key="4">
    <source>
        <dbReference type="ARBA" id="ARBA00023242"/>
    </source>
</evidence>
<keyword evidence="2" id="KW-1017">Isopeptide bond</keyword>
<dbReference type="GO" id="GO:0007129">
    <property type="term" value="P:homologous chromosome pairing at meiosis"/>
    <property type="evidence" value="ECO:0007669"/>
    <property type="project" value="TreeGrafter"/>
</dbReference>
<evidence type="ECO:0000256" key="1">
    <source>
        <dbReference type="ARBA" id="ARBA00004123"/>
    </source>
</evidence>
<comment type="similarity">
    <text evidence="5">Belongs to the Fanconi anemia protein FANCD2 family.</text>
</comment>
<keyword evidence="6" id="KW-1185">Reference proteome</keyword>
<evidence type="ECO:0000256" key="5">
    <source>
        <dbReference type="ARBA" id="ARBA00093456"/>
    </source>
</evidence>
<evidence type="ECO:0000256" key="3">
    <source>
        <dbReference type="ARBA" id="ARBA00022843"/>
    </source>
</evidence>
<dbReference type="Proteomes" id="UP000095280">
    <property type="component" value="Unplaced"/>
</dbReference>
<name>A0A1I8FG43_9PLAT</name>